<reference evidence="2 3" key="1">
    <citation type="submission" date="2020-10" db="EMBL/GenBank/DDBJ databases">
        <title>Janibacter indicus TT2 genome sequence.</title>
        <authorList>
            <person name="Lee K."/>
            <person name="Ganzorig M."/>
        </authorList>
    </citation>
    <scope>NUCLEOTIDE SEQUENCE [LARGE SCALE GENOMIC DNA]</scope>
    <source>
        <strain evidence="2 3">TT2</strain>
    </source>
</reference>
<sequence length="89" mass="9287">MTWDMGDGTLVECSGTGTKWSPELGTGDSPDCGHTYTKQGNYTATATSHWSVAWQASTGESGVITRDLSSTATVRVGEVQVINSTGGRS</sequence>
<organism evidence="2 3">
    <name type="scientific">Janibacter indicus</name>
    <dbReference type="NCBI Taxonomy" id="857417"/>
    <lineage>
        <taxon>Bacteria</taxon>
        <taxon>Bacillati</taxon>
        <taxon>Actinomycetota</taxon>
        <taxon>Actinomycetes</taxon>
        <taxon>Micrococcales</taxon>
        <taxon>Intrasporangiaceae</taxon>
        <taxon>Janibacter</taxon>
    </lineage>
</organism>
<gene>
    <name evidence="2" type="ORF">IGS73_14985</name>
</gene>
<proteinExistence type="predicted"/>
<dbReference type="EMBL" id="CP062789">
    <property type="protein sequence ID" value="QOK22372.1"/>
    <property type="molecule type" value="Genomic_DNA"/>
</dbReference>
<dbReference type="Proteomes" id="UP000593998">
    <property type="component" value="Chromosome"/>
</dbReference>
<evidence type="ECO:0000259" key="1">
    <source>
        <dbReference type="PROSITE" id="PS50093"/>
    </source>
</evidence>
<dbReference type="RefSeq" id="WP_192910885.1">
    <property type="nucleotide sequence ID" value="NZ_CP062789.1"/>
</dbReference>
<evidence type="ECO:0000313" key="2">
    <source>
        <dbReference type="EMBL" id="QOK22372.1"/>
    </source>
</evidence>
<accession>A0A7L9IZF0</accession>
<evidence type="ECO:0000313" key="3">
    <source>
        <dbReference type="Proteomes" id="UP000593998"/>
    </source>
</evidence>
<dbReference type="AlphaFoldDB" id="A0A7L9IZF0"/>
<dbReference type="PROSITE" id="PS50093">
    <property type="entry name" value="PKD"/>
    <property type="match status" value="1"/>
</dbReference>
<name>A0A7L9IZF0_9MICO</name>
<protein>
    <recommendedName>
        <fullName evidence="1">PKD domain-containing protein</fullName>
    </recommendedName>
</protein>
<feature type="domain" description="PKD" evidence="1">
    <location>
        <begin position="1"/>
        <end position="47"/>
    </location>
</feature>
<dbReference type="InterPro" id="IPR000601">
    <property type="entry name" value="PKD_dom"/>
</dbReference>